<protein>
    <submittedName>
        <fullName evidence="2">Uncharacterized protein</fullName>
    </submittedName>
</protein>
<dbReference type="EMBL" id="CAADFI010000312">
    <property type="protein sequence ID" value="VFK02915.1"/>
    <property type="molecule type" value="Genomic_DNA"/>
</dbReference>
<organism evidence="2">
    <name type="scientific">Candidatus Kentrum eta</name>
    <dbReference type="NCBI Taxonomy" id="2126337"/>
    <lineage>
        <taxon>Bacteria</taxon>
        <taxon>Pseudomonadati</taxon>
        <taxon>Pseudomonadota</taxon>
        <taxon>Gammaproteobacteria</taxon>
        <taxon>Candidatus Kentrum</taxon>
    </lineage>
</organism>
<accession>A0A450VED5</accession>
<dbReference type="EMBL" id="CAADFG010000308">
    <property type="protein sequence ID" value="VFK03145.1"/>
    <property type="molecule type" value="Genomic_DNA"/>
</dbReference>
<name>A0A450VED5_9GAMM</name>
<proteinExistence type="predicted"/>
<evidence type="ECO:0000313" key="2">
    <source>
        <dbReference type="EMBL" id="VFK03145.1"/>
    </source>
</evidence>
<reference evidence="2" key="1">
    <citation type="submission" date="2019-02" db="EMBL/GenBank/DDBJ databases">
        <authorList>
            <person name="Gruber-Vodicka R. H."/>
            <person name="Seah K. B. B."/>
        </authorList>
    </citation>
    <scope>NUCLEOTIDE SEQUENCE</scope>
    <source>
        <strain evidence="3">BECK_SA2B12</strain>
        <strain evidence="2">BECK_SA2B15</strain>
        <strain evidence="1">BECK_SA2B20</strain>
    </source>
</reference>
<sequence length="281" mass="31880">MSNIKTALEGTDLVASIRIESRHPSGRERVWIIVEGETDRRLFRKLIDGAHVEIETSPSGLRGVLDIVATLLREMDRIIGIRDADFLHPEGKEESAGNIFVTDCHDAEMMILSRDNAYHQVAWEYLEEGKHASFSRERILASIAFIGALRWMNHTDDLKLDFDGLGLGAFYDRETLVLDETGFLEVVMKRSGNKRKAVSREEVESKVEDASDLPNPCNGHDFQKVFALLADSNAKKGVSPDEIGRAFRMAYRPRDFRTTDLYGKLIHWSDKQSRPLFSARD</sequence>
<evidence type="ECO:0000313" key="1">
    <source>
        <dbReference type="EMBL" id="VFK02915.1"/>
    </source>
</evidence>
<dbReference type="AlphaFoldDB" id="A0A450VED5"/>
<evidence type="ECO:0000313" key="3">
    <source>
        <dbReference type="EMBL" id="VFK05852.1"/>
    </source>
</evidence>
<gene>
    <name evidence="2" type="ORF">BECKH772A_GA0070896_103082</name>
    <name evidence="1" type="ORF">BECKH772B_GA0070898_103123</name>
    <name evidence="3" type="ORF">BECKH772C_GA0070978_103062</name>
</gene>
<dbReference type="EMBL" id="CAADFJ010000306">
    <property type="protein sequence ID" value="VFK05852.1"/>
    <property type="molecule type" value="Genomic_DNA"/>
</dbReference>